<dbReference type="InterPro" id="IPR036265">
    <property type="entry name" value="HIT-like_sf"/>
</dbReference>
<dbReference type="Proteomes" id="UP000736328">
    <property type="component" value="Unassembled WGS sequence"/>
</dbReference>
<dbReference type="AlphaFoldDB" id="A0A933IA57"/>
<evidence type="ECO:0000256" key="4">
    <source>
        <dbReference type="PROSITE-ProRule" id="PRU00464"/>
    </source>
</evidence>
<dbReference type="EMBL" id="JACQXR010000074">
    <property type="protein sequence ID" value="MBI4726705.1"/>
    <property type="molecule type" value="Genomic_DNA"/>
</dbReference>
<organism evidence="6 7">
    <name type="scientific">candidate division TA06 bacterium</name>
    <dbReference type="NCBI Taxonomy" id="2250710"/>
    <lineage>
        <taxon>Bacteria</taxon>
        <taxon>Bacteria division TA06</taxon>
    </lineage>
</organism>
<dbReference type="CDD" id="cd01275">
    <property type="entry name" value="FHIT"/>
    <property type="match status" value="1"/>
</dbReference>
<dbReference type="SUPFAM" id="SSF54197">
    <property type="entry name" value="HIT-like"/>
    <property type="match status" value="1"/>
</dbReference>
<accession>A0A933IA57</accession>
<feature type="active site" description="Tele-AMP-histidine intermediate" evidence="2">
    <location>
        <position position="122"/>
    </location>
</feature>
<evidence type="ECO:0000256" key="1">
    <source>
        <dbReference type="ARBA" id="ARBA00022741"/>
    </source>
</evidence>
<dbReference type="InterPro" id="IPR052908">
    <property type="entry name" value="AP-4-A_phosphorylase"/>
</dbReference>
<sequence length="164" mass="18600">MKRIWAPWRMKYISGQSQKEEPGCIFCLKPKQNKDQANYILRRGRKAFVLMNLFPYTNGHLMIAPYRHIGDFTKLTEAELLEMMKLAQLCCKAMGKTMRPEGFNLGFNLGQTAGAGIADHVHLHVVPRWSGDTNFMPVISDAKIISEGLEETFAKLADALKKVK</sequence>
<dbReference type="PROSITE" id="PS51084">
    <property type="entry name" value="HIT_2"/>
    <property type="match status" value="1"/>
</dbReference>
<evidence type="ECO:0000256" key="2">
    <source>
        <dbReference type="PIRSR" id="PIRSR639383-1"/>
    </source>
</evidence>
<evidence type="ECO:0000313" key="7">
    <source>
        <dbReference type="Proteomes" id="UP000736328"/>
    </source>
</evidence>
<evidence type="ECO:0000259" key="5">
    <source>
        <dbReference type="PROSITE" id="PS51084"/>
    </source>
</evidence>
<dbReference type="Pfam" id="PF01230">
    <property type="entry name" value="HIT"/>
    <property type="match status" value="1"/>
</dbReference>
<proteinExistence type="predicted"/>
<name>A0A933IA57_UNCT6</name>
<reference evidence="6" key="1">
    <citation type="submission" date="2020-07" db="EMBL/GenBank/DDBJ databases">
        <title>Huge and variable diversity of episymbiotic CPR bacteria and DPANN archaea in groundwater ecosystems.</title>
        <authorList>
            <person name="He C.Y."/>
            <person name="Keren R."/>
            <person name="Whittaker M."/>
            <person name="Farag I.F."/>
            <person name="Doudna J."/>
            <person name="Cate J.H.D."/>
            <person name="Banfield J.F."/>
        </authorList>
    </citation>
    <scope>NUCLEOTIDE SEQUENCE</scope>
    <source>
        <strain evidence="6">NC_groundwater_1520_Pr4_B-0.1um_53_5</strain>
    </source>
</reference>
<dbReference type="PANTHER" id="PTHR42997:SF1">
    <property type="entry name" value="AP-4-A PHOSPHORYLASE"/>
    <property type="match status" value="1"/>
</dbReference>
<dbReference type="GO" id="GO:0003824">
    <property type="term" value="F:catalytic activity"/>
    <property type="evidence" value="ECO:0007669"/>
    <property type="project" value="InterPro"/>
</dbReference>
<dbReference type="PANTHER" id="PTHR42997">
    <property type="entry name" value="HIT FAMILY HYDROLASE"/>
    <property type="match status" value="1"/>
</dbReference>
<gene>
    <name evidence="6" type="ORF">HY768_05710</name>
</gene>
<dbReference type="GO" id="GO:0000166">
    <property type="term" value="F:nucleotide binding"/>
    <property type="evidence" value="ECO:0007669"/>
    <property type="project" value="UniProtKB-KW"/>
</dbReference>
<dbReference type="Gene3D" id="3.30.428.10">
    <property type="entry name" value="HIT-like"/>
    <property type="match status" value="1"/>
</dbReference>
<protein>
    <submittedName>
        <fullName evidence="6">HIT domain-containing protein</fullName>
    </submittedName>
</protein>
<feature type="short sequence motif" description="Histidine triad motif" evidence="4">
    <location>
        <begin position="120"/>
        <end position="124"/>
    </location>
</feature>
<comment type="caution">
    <text evidence="6">The sequence shown here is derived from an EMBL/GenBank/DDBJ whole genome shotgun (WGS) entry which is preliminary data.</text>
</comment>
<dbReference type="InterPro" id="IPR011146">
    <property type="entry name" value="HIT-like"/>
</dbReference>
<evidence type="ECO:0000256" key="3">
    <source>
        <dbReference type="PIRSR" id="PIRSR639383-2"/>
    </source>
</evidence>
<dbReference type="InterPro" id="IPR039383">
    <property type="entry name" value="FHIT"/>
</dbReference>
<evidence type="ECO:0000313" key="6">
    <source>
        <dbReference type="EMBL" id="MBI4726705.1"/>
    </source>
</evidence>
<keyword evidence="1" id="KW-0547">Nucleotide-binding</keyword>
<feature type="domain" description="HIT" evidence="5">
    <location>
        <begin position="25"/>
        <end position="135"/>
    </location>
</feature>
<feature type="binding site" evidence="3">
    <location>
        <position position="124"/>
    </location>
    <ligand>
        <name>substrate</name>
    </ligand>
</feature>
<feature type="binding site" evidence="3">
    <location>
        <position position="52"/>
    </location>
    <ligand>
        <name>substrate</name>
    </ligand>
</feature>